<name>A0ABU9HPM6_9FLAO</name>
<organism evidence="3 4">
    <name type="scientific">Flavobacterium flavipallidum</name>
    <dbReference type="NCBI Taxonomy" id="3139140"/>
    <lineage>
        <taxon>Bacteria</taxon>
        <taxon>Pseudomonadati</taxon>
        <taxon>Bacteroidota</taxon>
        <taxon>Flavobacteriia</taxon>
        <taxon>Flavobacteriales</taxon>
        <taxon>Flavobacteriaceae</taxon>
        <taxon>Flavobacterium</taxon>
    </lineage>
</organism>
<feature type="non-terminal residue" evidence="3">
    <location>
        <position position="1"/>
    </location>
</feature>
<keyword evidence="4" id="KW-1185">Reference proteome</keyword>
<dbReference type="Pfam" id="PF17963">
    <property type="entry name" value="Big_9"/>
    <property type="match status" value="1"/>
</dbReference>
<accession>A0ABU9HPM6</accession>
<dbReference type="Pfam" id="PF18962">
    <property type="entry name" value="Por_Secre_tail"/>
    <property type="match status" value="1"/>
</dbReference>
<keyword evidence="1" id="KW-0732">Signal</keyword>
<evidence type="ECO:0000313" key="3">
    <source>
        <dbReference type="EMBL" id="MEL1242104.1"/>
    </source>
</evidence>
<dbReference type="InterPro" id="IPR026444">
    <property type="entry name" value="Secre_tail"/>
</dbReference>
<dbReference type="EMBL" id="JBBYHU010000032">
    <property type="protein sequence ID" value="MEL1242104.1"/>
    <property type="molecule type" value="Genomic_DNA"/>
</dbReference>
<dbReference type="RefSeq" id="WP_341701310.1">
    <property type="nucleotide sequence ID" value="NZ_JBBYHU010000032.1"/>
</dbReference>
<proteinExistence type="predicted"/>
<comment type="caution">
    <text evidence="3">The sequence shown here is derived from an EMBL/GenBank/DDBJ whole genome shotgun (WGS) entry which is preliminary data.</text>
</comment>
<gene>
    <name evidence="3" type="ORF">AAEO59_13665</name>
</gene>
<dbReference type="NCBIfam" id="TIGR04183">
    <property type="entry name" value="Por_Secre_tail"/>
    <property type="match status" value="1"/>
</dbReference>
<evidence type="ECO:0000259" key="2">
    <source>
        <dbReference type="Pfam" id="PF18962"/>
    </source>
</evidence>
<dbReference type="Proteomes" id="UP001398556">
    <property type="component" value="Unassembled WGS sequence"/>
</dbReference>
<sequence length="378" mass="40455">FNVVDGAFTQTFQIGGRENGIQIDKFVFGSGTESFTVKELENFEKIQNNPPVAVFDQISVSEGATTNTLVGGETNVLANDTDAENNSLTAALVSNVTNGILTFNSDGTFTYVHNGSETTSDSFTYKANDGTSNSNVVTVNITIVPFSLASNNFSIESKSETCVNKNNGEIIINALENYNYVANINGVNYPLVGNSLTVSSLAPGTYPVCITITGKSFEQCFSVNIASAGSVTGKTTISSDKVAVEITEGTAPYQIYVNGDKKFETAVSNFTVSVQQGDLLEVKTAKDCEGVYSKSIMGLSENIVAFPNPTHGLVEIFAPTTKNEVNVELYTSGGQLVSKANYIIVNHVIQLDLGRLTTGVYLVKVYLDNLVSVKIIKY</sequence>
<reference evidence="3 4" key="1">
    <citation type="submission" date="2024-04" db="EMBL/GenBank/DDBJ databases">
        <title>Flavobacterium sp. DGU99 16S ribosomal RNA gene Genome sequencing and assembly.</title>
        <authorList>
            <person name="Park S."/>
        </authorList>
    </citation>
    <scope>NUCLEOTIDE SEQUENCE [LARGE SCALE GENOMIC DNA]</scope>
    <source>
        <strain evidence="3 4">DGU99</strain>
    </source>
</reference>
<feature type="domain" description="Secretion system C-terminal sorting" evidence="2">
    <location>
        <begin position="306"/>
        <end position="374"/>
    </location>
</feature>
<evidence type="ECO:0000313" key="4">
    <source>
        <dbReference type="Proteomes" id="UP001398556"/>
    </source>
</evidence>
<dbReference type="InterPro" id="IPR010221">
    <property type="entry name" value="VCBS_dom"/>
</dbReference>
<dbReference type="NCBIfam" id="TIGR01965">
    <property type="entry name" value="VCBS_repeat"/>
    <property type="match status" value="1"/>
</dbReference>
<protein>
    <submittedName>
        <fullName evidence="3">Ig-like domain-containing protein</fullName>
    </submittedName>
</protein>
<evidence type="ECO:0000256" key="1">
    <source>
        <dbReference type="ARBA" id="ARBA00022729"/>
    </source>
</evidence>